<name>A0A1G7K1C6_9FLAO</name>
<evidence type="ECO:0000313" key="1">
    <source>
        <dbReference type="EMBL" id="SDF31088.1"/>
    </source>
</evidence>
<dbReference type="RefSeq" id="WP_093145584.1">
    <property type="nucleotide sequence ID" value="NZ_BMWO01000048.1"/>
</dbReference>
<organism evidence="1 2">
    <name type="scientific">Ulvibacter litoralis</name>
    <dbReference type="NCBI Taxonomy" id="227084"/>
    <lineage>
        <taxon>Bacteria</taxon>
        <taxon>Pseudomonadati</taxon>
        <taxon>Bacteroidota</taxon>
        <taxon>Flavobacteriia</taxon>
        <taxon>Flavobacteriales</taxon>
        <taxon>Flavobacteriaceae</taxon>
        <taxon>Ulvibacter</taxon>
    </lineage>
</organism>
<dbReference type="Gene3D" id="1.20.1290.30">
    <property type="match status" value="1"/>
</dbReference>
<dbReference type="AlphaFoldDB" id="A0A1G7K1C6"/>
<accession>A0A1G7K1C6</accession>
<dbReference type="OrthoDB" id="986850at2"/>
<dbReference type="EMBL" id="FNBA01000045">
    <property type="protein sequence ID" value="SDF31088.1"/>
    <property type="molecule type" value="Genomic_DNA"/>
</dbReference>
<dbReference type="Proteomes" id="UP000199321">
    <property type="component" value="Unassembled WGS sequence"/>
</dbReference>
<proteinExistence type="predicted"/>
<protein>
    <submittedName>
        <fullName evidence="1">Uncharacterized protein</fullName>
    </submittedName>
</protein>
<sequence>MEKKRYYNDNIGPIKENEVLALKKALELCNEIGDITQITLLIHTKGNTGYLERIFETRNLKDFFRGVKIDQNYPPLKIETVRTFNDDWQGKKIVVAFGLRSNELHKYDDYENVAGIIAHQWSEDSVKDWAQSWGAIDLKTETEIEKTALPDKVVQQAFIDLTNSINMTTGITHPMDEEQCKTYIRALKKYDYELNSKEIFSFLTTELNWESDNANDVIKLIDKVNSGGYFKGGAKTGLQHHIKRWKSK</sequence>
<gene>
    <name evidence="1" type="ORF">SAMN05421855_1451</name>
</gene>
<keyword evidence="2" id="KW-1185">Reference proteome</keyword>
<dbReference type="InterPro" id="IPR037210">
    <property type="entry name" value="YoaC-like_sf"/>
</dbReference>
<reference evidence="1 2" key="1">
    <citation type="submission" date="2016-10" db="EMBL/GenBank/DDBJ databases">
        <authorList>
            <person name="de Groot N.N."/>
        </authorList>
    </citation>
    <scope>NUCLEOTIDE SEQUENCE [LARGE SCALE GENOMIC DNA]</scope>
    <source>
        <strain evidence="1 2">DSM 16195</strain>
    </source>
</reference>
<evidence type="ECO:0000313" key="2">
    <source>
        <dbReference type="Proteomes" id="UP000199321"/>
    </source>
</evidence>